<keyword evidence="2" id="KW-1185">Reference proteome</keyword>
<comment type="caution">
    <text evidence="1">The sequence shown here is derived from an EMBL/GenBank/DDBJ whole genome shotgun (WGS) entry which is preliminary data.</text>
</comment>
<reference evidence="1 2" key="1">
    <citation type="submission" date="2023-07" db="EMBL/GenBank/DDBJ databases">
        <title>Genomic Encyclopedia of Type Strains, Phase IV (KMG-IV): sequencing the most valuable type-strain genomes for metagenomic binning, comparative biology and taxonomic classification.</title>
        <authorList>
            <person name="Goeker M."/>
        </authorList>
    </citation>
    <scope>NUCLEOTIDE SEQUENCE [LARGE SCALE GENOMIC DNA]</scope>
    <source>
        <strain evidence="1 2">DSM 16460</strain>
    </source>
</reference>
<protein>
    <submittedName>
        <fullName evidence="1">Uncharacterized protein</fullName>
    </submittedName>
</protein>
<evidence type="ECO:0000313" key="1">
    <source>
        <dbReference type="EMBL" id="MDQ0160736.1"/>
    </source>
</evidence>
<sequence length="97" mass="11401">MNYDFREAALYERSVDLTEYVLKSYNDVTLIKHAVSVLRCATRALTTQNMKVKYKKLNELKHYLEQLDSQHDDDLENLKSHVIKLTNAHFRKQTDAA</sequence>
<dbReference type="EMBL" id="JAUSTQ010000017">
    <property type="protein sequence ID" value="MDQ0160736.1"/>
    <property type="molecule type" value="Genomic_DNA"/>
</dbReference>
<organism evidence="1 2">
    <name type="scientific">Alkalibacillus salilacus</name>
    <dbReference type="NCBI Taxonomy" id="284582"/>
    <lineage>
        <taxon>Bacteria</taxon>
        <taxon>Bacillati</taxon>
        <taxon>Bacillota</taxon>
        <taxon>Bacilli</taxon>
        <taxon>Bacillales</taxon>
        <taxon>Bacillaceae</taxon>
        <taxon>Alkalibacillus</taxon>
    </lineage>
</organism>
<proteinExistence type="predicted"/>
<dbReference type="Proteomes" id="UP001224359">
    <property type="component" value="Unassembled WGS sequence"/>
</dbReference>
<dbReference type="RefSeq" id="WP_306978197.1">
    <property type="nucleotide sequence ID" value="NZ_JAUSTQ010000017.1"/>
</dbReference>
<accession>A0ABT9VID7</accession>
<name>A0ABT9VID7_9BACI</name>
<gene>
    <name evidence="1" type="ORF">J2S77_002743</name>
</gene>
<evidence type="ECO:0000313" key="2">
    <source>
        <dbReference type="Proteomes" id="UP001224359"/>
    </source>
</evidence>